<dbReference type="STRING" id="1056495.Calag_0258"/>
<protein>
    <submittedName>
        <fullName evidence="2">Putative transcriptional regulator</fullName>
    </submittedName>
</protein>
<dbReference type="AlphaFoldDB" id="L0A9E1"/>
<name>L0A9E1_CALLD</name>
<dbReference type="KEGG" id="clg:Calag_0258"/>
<dbReference type="InterPro" id="IPR036388">
    <property type="entry name" value="WH-like_DNA-bd_sf"/>
</dbReference>
<dbReference type="InterPro" id="IPR011991">
    <property type="entry name" value="ArsR-like_HTH"/>
</dbReference>
<organism evidence="2 3">
    <name type="scientific">Caldisphaera lagunensis (strain DSM 15908 / JCM 11604 / ANMR 0165 / IC-154)</name>
    <dbReference type="NCBI Taxonomy" id="1056495"/>
    <lineage>
        <taxon>Archaea</taxon>
        <taxon>Thermoproteota</taxon>
        <taxon>Thermoprotei</taxon>
        <taxon>Acidilobales</taxon>
        <taxon>Caldisphaeraceae</taxon>
        <taxon>Caldisphaera</taxon>
    </lineage>
</organism>
<dbReference type="CDD" id="cd00090">
    <property type="entry name" value="HTH_ARSR"/>
    <property type="match status" value="1"/>
</dbReference>
<dbReference type="SUPFAM" id="SSF46785">
    <property type="entry name" value="Winged helix' DNA-binding domain"/>
    <property type="match status" value="1"/>
</dbReference>
<reference evidence="3" key="1">
    <citation type="submission" date="2012-03" db="EMBL/GenBank/DDBJ databases">
        <title>Complete genome of Caldisphaera lagunensis DSM 15908.</title>
        <authorList>
            <person name="Lucas S."/>
            <person name="Copeland A."/>
            <person name="Lapidus A."/>
            <person name="Glavina del Rio T."/>
            <person name="Dalin E."/>
            <person name="Tice H."/>
            <person name="Bruce D."/>
            <person name="Goodwin L."/>
            <person name="Pitluck S."/>
            <person name="Peters L."/>
            <person name="Mikhailova N."/>
            <person name="Teshima H."/>
            <person name="Kyrpides N."/>
            <person name="Mavromatis K."/>
            <person name="Ivanova N."/>
            <person name="Brettin T."/>
            <person name="Detter J.C."/>
            <person name="Han C."/>
            <person name="Larimer F."/>
            <person name="Land M."/>
            <person name="Hauser L."/>
            <person name="Markowitz V."/>
            <person name="Cheng J.-F."/>
            <person name="Hugenholtz P."/>
            <person name="Woyke T."/>
            <person name="Wu D."/>
            <person name="Spring S."/>
            <person name="Schroeder M."/>
            <person name="Brambilla E."/>
            <person name="Klenk H.-P."/>
            <person name="Eisen J.A."/>
        </authorList>
    </citation>
    <scope>NUCLEOTIDE SEQUENCE [LARGE SCALE GENOMIC DNA]</scope>
    <source>
        <strain evidence="3">DSM 15908 / JCM 11604 / IC-154</strain>
    </source>
</reference>
<dbReference type="Proteomes" id="UP000010469">
    <property type="component" value="Chromosome"/>
</dbReference>
<evidence type="ECO:0000259" key="1">
    <source>
        <dbReference type="Pfam" id="PF01022"/>
    </source>
</evidence>
<dbReference type="HOGENOM" id="CLU_153620_0_0_2"/>
<dbReference type="eggNOG" id="arCOG00731">
    <property type="taxonomic scope" value="Archaea"/>
</dbReference>
<keyword evidence="3" id="KW-1185">Reference proteome</keyword>
<dbReference type="EMBL" id="CP003378">
    <property type="protein sequence ID" value="AFZ70039.1"/>
    <property type="molecule type" value="Genomic_DNA"/>
</dbReference>
<proteinExistence type="predicted"/>
<evidence type="ECO:0000313" key="3">
    <source>
        <dbReference type="Proteomes" id="UP000010469"/>
    </source>
</evidence>
<dbReference type="Gene3D" id="1.10.10.10">
    <property type="entry name" value="Winged helix-like DNA-binding domain superfamily/Winged helix DNA-binding domain"/>
    <property type="match status" value="1"/>
</dbReference>
<dbReference type="GO" id="GO:0003700">
    <property type="term" value="F:DNA-binding transcription factor activity"/>
    <property type="evidence" value="ECO:0007669"/>
    <property type="project" value="InterPro"/>
</dbReference>
<gene>
    <name evidence="2" type="ordered locus">Calag_0258</name>
</gene>
<accession>L0A9E1</accession>
<dbReference type="InterPro" id="IPR036390">
    <property type="entry name" value="WH_DNA-bd_sf"/>
</dbReference>
<feature type="domain" description="HTH arsR-type" evidence="1">
    <location>
        <begin position="2"/>
        <end position="45"/>
    </location>
</feature>
<dbReference type="Pfam" id="PF01022">
    <property type="entry name" value="HTH_5"/>
    <property type="match status" value="1"/>
</dbReference>
<dbReference type="InParanoid" id="L0A9E1"/>
<evidence type="ECO:0000313" key="2">
    <source>
        <dbReference type="EMBL" id="AFZ70039.1"/>
    </source>
</evidence>
<sequence length="80" mass="9175">MRLKIIELILEKGPLNANQISKMLDVNYKTVIHHLNVLTENNLIISEGPRYGQIYSPSKFLIQNRNILDKVLCINGEKPC</sequence>
<dbReference type="InterPro" id="IPR001845">
    <property type="entry name" value="HTH_ArsR_DNA-bd_dom"/>
</dbReference>